<organism evidence="2 3">
    <name type="scientific">Panicum virgatum</name>
    <name type="common">Blackwell switchgrass</name>
    <dbReference type="NCBI Taxonomy" id="38727"/>
    <lineage>
        <taxon>Eukaryota</taxon>
        <taxon>Viridiplantae</taxon>
        <taxon>Streptophyta</taxon>
        <taxon>Embryophyta</taxon>
        <taxon>Tracheophyta</taxon>
        <taxon>Spermatophyta</taxon>
        <taxon>Magnoliopsida</taxon>
        <taxon>Liliopsida</taxon>
        <taxon>Poales</taxon>
        <taxon>Poaceae</taxon>
        <taxon>PACMAD clade</taxon>
        <taxon>Panicoideae</taxon>
        <taxon>Panicodae</taxon>
        <taxon>Paniceae</taxon>
        <taxon>Panicinae</taxon>
        <taxon>Panicum</taxon>
        <taxon>Panicum sect. Hiantes</taxon>
    </lineage>
</organism>
<dbReference type="AlphaFoldDB" id="A0A8T0QKS4"/>
<gene>
    <name evidence="2" type="ORF">PVAP13_7KG255555</name>
</gene>
<protein>
    <submittedName>
        <fullName evidence="2">Uncharacterized protein</fullName>
    </submittedName>
</protein>
<feature type="compositionally biased region" description="Pro residues" evidence="1">
    <location>
        <begin position="72"/>
        <end position="82"/>
    </location>
</feature>
<accession>A0A8T0QKS4</accession>
<keyword evidence="3" id="KW-1185">Reference proteome</keyword>
<feature type="compositionally biased region" description="Polar residues" evidence="1">
    <location>
        <begin position="54"/>
        <end position="63"/>
    </location>
</feature>
<evidence type="ECO:0000313" key="2">
    <source>
        <dbReference type="EMBL" id="KAG2573479.1"/>
    </source>
</evidence>
<sequence length="115" mass="12194">MGLVHAPRRVPRTPTSPCLPRPPSPRRRGAEGSVRTATRSRGEEHSSGRGKESPTCQHPTPSGHSIRAPATSRPPPPLPPGSPTAVAFPSGPKPPRVLFLEPGNIHRIFSSADPL</sequence>
<dbReference type="Proteomes" id="UP000823388">
    <property type="component" value="Chromosome 7K"/>
</dbReference>
<comment type="caution">
    <text evidence="2">The sequence shown here is derived from an EMBL/GenBank/DDBJ whole genome shotgun (WGS) entry which is preliminary data.</text>
</comment>
<name>A0A8T0QKS4_PANVG</name>
<proteinExistence type="predicted"/>
<feature type="compositionally biased region" description="Basic residues" evidence="1">
    <location>
        <begin position="1"/>
        <end position="11"/>
    </location>
</feature>
<feature type="region of interest" description="Disordered" evidence="1">
    <location>
        <begin position="1"/>
        <end position="99"/>
    </location>
</feature>
<evidence type="ECO:0000313" key="3">
    <source>
        <dbReference type="Proteomes" id="UP000823388"/>
    </source>
</evidence>
<reference evidence="2" key="1">
    <citation type="submission" date="2020-05" db="EMBL/GenBank/DDBJ databases">
        <title>WGS assembly of Panicum virgatum.</title>
        <authorList>
            <person name="Lovell J.T."/>
            <person name="Jenkins J."/>
            <person name="Shu S."/>
            <person name="Juenger T.E."/>
            <person name="Schmutz J."/>
        </authorList>
    </citation>
    <scope>NUCLEOTIDE SEQUENCE</scope>
    <source>
        <strain evidence="2">AP13</strain>
    </source>
</reference>
<evidence type="ECO:0000256" key="1">
    <source>
        <dbReference type="SAM" id="MobiDB-lite"/>
    </source>
</evidence>
<feature type="compositionally biased region" description="Basic and acidic residues" evidence="1">
    <location>
        <begin position="40"/>
        <end position="52"/>
    </location>
</feature>
<dbReference type="EMBL" id="CM029049">
    <property type="protein sequence ID" value="KAG2573479.1"/>
    <property type="molecule type" value="Genomic_DNA"/>
</dbReference>